<dbReference type="PANTHER" id="PTHR43687">
    <property type="entry name" value="ADENYLYLSULFATE REDUCTASE, BETA SUBUNIT"/>
    <property type="match status" value="1"/>
</dbReference>
<dbReference type="GO" id="GO:0046872">
    <property type="term" value="F:metal ion binding"/>
    <property type="evidence" value="ECO:0007669"/>
    <property type="project" value="UniProtKB-KW"/>
</dbReference>
<evidence type="ECO:0000313" key="7">
    <source>
        <dbReference type="Proteomes" id="UP000823918"/>
    </source>
</evidence>
<keyword evidence="2" id="KW-0479">Metal-binding</keyword>
<dbReference type="PROSITE" id="PS00198">
    <property type="entry name" value="4FE4S_FER_1"/>
    <property type="match status" value="1"/>
</dbReference>
<reference evidence="6" key="1">
    <citation type="journal article" date="2021" name="PeerJ">
        <title>Extensive microbial diversity within the chicken gut microbiome revealed by metagenomics and culture.</title>
        <authorList>
            <person name="Gilroy R."/>
            <person name="Ravi A."/>
            <person name="Getino M."/>
            <person name="Pursley I."/>
            <person name="Horton D.L."/>
            <person name="Alikhan N.F."/>
            <person name="Baker D."/>
            <person name="Gharbi K."/>
            <person name="Hall N."/>
            <person name="Watson M."/>
            <person name="Adriaenssens E.M."/>
            <person name="Foster-Nyarko E."/>
            <person name="Jarju S."/>
            <person name="Secka A."/>
            <person name="Antonio M."/>
            <person name="Oren A."/>
            <person name="Chaudhuri R.R."/>
            <person name="La Ragione R."/>
            <person name="Hildebrand F."/>
            <person name="Pallen M.J."/>
        </authorList>
    </citation>
    <scope>NUCLEOTIDE SEQUENCE</scope>
    <source>
        <strain evidence="6">5933</strain>
    </source>
</reference>
<dbReference type="AlphaFoldDB" id="A0A9D2TJU3"/>
<dbReference type="SUPFAM" id="SSF54862">
    <property type="entry name" value="4Fe-4S ferredoxins"/>
    <property type="match status" value="1"/>
</dbReference>
<evidence type="ECO:0000313" key="6">
    <source>
        <dbReference type="EMBL" id="HJC71413.1"/>
    </source>
</evidence>
<dbReference type="InterPro" id="IPR017896">
    <property type="entry name" value="4Fe4S_Fe-S-bd"/>
</dbReference>
<keyword evidence="3" id="KW-0408">Iron</keyword>
<evidence type="ECO:0000256" key="2">
    <source>
        <dbReference type="ARBA" id="ARBA00022723"/>
    </source>
</evidence>
<evidence type="ECO:0000259" key="5">
    <source>
        <dbReference type="PROSITE" id="PS51379"/>
    </source>
</evidence>
<dbReference type="PROSITE" id="PS51379">
    <property type="entry name" value="4FE4S_FER_2"/>
    <property type="match status" value="2"/>
</dbReference>
<evidence type="ECO:0000256" key="3">
    <source>
        <dbReference type="ARBA" id="ARBA00023004"/>
    </source>
</evidence>
<proteinExistence type="predicted"/>
<reference evidence="6" key="2">
    <citation type="submission" date="2021-04" db="EMBL/GenBank/DDBJ databases">
        <authorList>
            <person name="Gilroy R."/>
        </authorList>
    </citation>
    <scope>NUCLEOTIDE SEQUENCE</scope>
    <source>
        <strain evidence="6">5933</strain>
    </source>
</reference>
<evidence type="ECO:0000256" key="4">
    <source>
        <dbReference type="ARBA" id="ARBA00023014"/>
    </source>
</evidence>
<keyword evidence="1" id="KW-0004">4Fe-4S</keyword>
<evidence type="ECO:0000256" key="1">
    <source>
        <dbReference type="ARBA" id="ARBA00022485"/>
    </source>
</evidence>
<organism evidence="6 7">
    <name type="scientific">Candidatus Ruthenibacterium merdavium</name>
    <dbReference type="NCBI Taxonomy" id="2838752"/>
    <lineage>
        <taxon>Bacteria</taxon>
        <taxon>Bacillati</taxon>
        <taxon>Bacillota</taxon>
        <taxon>Clostridia</taxon>
        <taxon>Eubacteriales</taxon>
        <taxon>Oscillospiraceae</taxon>
        <taxon>Ruthenibacterium</taxon>
    </lineage>
</organism>
<name>A0A9D2TJU3_9FIRM</name>
<dbReference type="Proteomes" id="UP000823918">
    <property type="component" value="Unassembled WGS sequence"/>
</dbReference>
<protein>
    <submittedName>
        <fullName evidence="6">4Fe-4S binding protein</fullName>
    </submittedName>
</protein>
<dbReference type="EMBL" id="DWWA01000008">
    <property type="protein sequence ID" value="HJC71413.1"/>
    <property type="molecule type" value="Genomic_DNA"/>
</dbReference>
<comment type="caution">
    <text evidence="6">The sequence shown here is derived from an EMBL/GenBank/DDBJ whole genome shotgun (WGS) entry which is preliminary data.</text>
</comment>
<feature type="domain" description="4Fe-4S ferredoxin-type" evidence="5">
    <location>
        <begin position="4"/>
        <end position="33"/>
    </location>
</feature>
<dbReference type="Gene3D" id="3.30.70.20">
    <property type="match status" value="2"/>
</dbReference>
<feature type="domain" description="4Fe-4S ferredoxin-type" evidence="5">
    <location>
        <begin position="34"/>
        <end position="63"/>
    </location>
</feature>
<dbReference type="PANTHER" id="PTHR43687:SF1">
    <property type="entry name" value="FERREDOXIN III"/>
    <property type="match status" value="1"/>
</dbReference>
<dbReference type="InterPro" id="IPR050572">
    <property type="entry name" value="Fe-S_Ferredoxin"/>
</dbReference>
<dbReference type="Pfam" id="PF14697">
    <property type="entry name" value="Fer4_21"/>
    <property type="match status" value="1"/>
</dbReference>
<accession>A0A9D2TJU3</accession>
<gene>
    <name evidence="6" type="ORF">H9698_01285</name>
</gene>
<dbReference type="InterPro" id="IPR017900">
    <property type="entry name" value="4Fe4S_Fe_S_CS"/>
</dbReference>
<dbReference type="GO" id="GO:0051539">
    <property type="term" value="F:4 iron, 4 sulfur cluster binding"/>
    <property type="evidence" value="ECO:0007669"/>
    <property type="project" value="UniProtKB-KW"/>
</dbReference>
<sequence>MKKRKATVDAGRCVACGTCVKVCPMDAIHVIHGTHAEVSFEACVGCGKCAKEYPADVIHIQEVTL</sequence>
<keyword evidence="4" id="KW-0411">Iron-sulfur</keyword>